<keyword evidence="4 8" id="KW-0378">Hydrolase</keyword>
<sequence>MAEEGDLTTLRVKIEGYVQSVGYRNFAMMEARRLELDGWVRNRSDGTVEILISGPNAAVETFVGLAMRGPSSARVTNVELHQAEPPADKGFRRRPSL</sequence>
<feature type="region of interest" description="Disordered" evidence="6">
    <location>
        <begin position="78"/>
        <end position="97"/>
    </location>
</feature>
<dbReference type="InterPro" id="IPR020456">
    <property type="entry name" value="Acylphosphatase"/>
</dbReference>
<keyword evidence="9" id="KW-1185">Reference proteome</keyword>
<dbReference type="PROSITE" id="PS51160">
    <property type="entry name" value="ACYLPHOSPHATASE_3"/>
    <property type="match status" value="1"/>
</dbReference>
<feature type="domain" description="Acylphosphatase-like" evidence="7">
    <location>
        <begin position="9"/>
        <end position="95"/>
    </location>
</feature>
<evidence type="ECO:0000313" key="8">
    <source>
        <dbReference type="EMBL" id="NIK90243.1"/>
    </source>
</evidence>
<dbReference type="EMBL" id="JAASRM010000001">
    <property type="protein sequence ID" value="NIK90243.1"/>
    <property type="molecule type" value="Genomic_DNA"/>
</dbReference>
<comment type="catalytic activity">
    <reaction evidence="3 4">
        <text>an acyl phosphate + H2O = a carboxylate + phosphate + H(+)</text>
        <dbReference type="Rhea" id="RHEA:14965"/>
        <dbReference type="ChEBI" id="CHEBI:15377"/>
        <dbReference type="ChEBI" id="CHEBI:15378"/>
        <dbReference type="ChEBI" id="CHEBI:29067"/>
        <dbReference type="ChEBI" id="CHEBI:43474"/>
        <dbReference type="ChEBI" id="CHEBI:59918"/>
        <dbReference type="EC" id="3.6.1.7"/>
    </reaction>
</comment>
<feature type="active site" evidence="4">
    <location>
        <position position="42"/>
    </location>
</feature>
<dbReference type="AlphaFoldDB" id="A0A846N3Q6"/>
<dbReference type="EC" id="3.6.1.7" evidence="2 4"/>
<dbReference type="InterPro" id="IPR017968">
    <property type="entry name" value="Acylphosphatase_CS"/>
</dbReference>
<proteinExistence type="inferred from homology"/>
<evidence type="ECO:0000256" key="4">
    <source>
        <dbReference type="PROSITE-ProRule" id="PRU00520"/>
    </source>
</evidence>
<dbReference type="Pfam" id="PF00708">
    <property type="entry name" value="Acylphosphatase"/>
    <property type="match status" value="1"/>
</dbReference>
<dbReference type="Gene3D" id="3.30.70.100">
    <property type="match status" value="1"/>
</dbReference>
<dbReference type="PANTHER" id="PTHR47268:SF4">
    <property type="entry name" value="ACYLPHOSPHATASE"/>
    <property type="match status" value="1"/>
</dbReference>
<dbReference type="PRINTS" id="PR00112">
    <property type="entry name" value="ACYLPHPHTASE"/>
</dbReference>
<dbReference type="PANTHER" id="PTHR47268">
    <property type="entry name" value="ACYLPHOSPHATASE"/>
    <property type="match status" value="1"/>
</dbReference>
<name>A0A846N3Q6_9PROT</name>
<evidence type="ECO:0000259" key="7">
    <source>
        <dbReference type="PROSITE" id="PS51160"/>
    </source>
</evidence>
<accession>A0A846N3Q6</accession>
<dbReference type="SUPFAM" id="SSF54975">
    <property type="entry name" value="Acylphosphatase/BLUF domain-like"/>
    <property type="match status" value="1"/>
</dbReference>
<reference evidence="8 9" key="1">
    <citation type="submission" date="2020-03" db="EMBL/GenBank/DDBJ databases">
        <title>Genomic Encyclopedia of Type Strains, Phase IV (KMG-IV): sequencing the most valuable type-strain genomes for metagenomic binning, comparative biology and taxonomic classification.</title>
        <authorList>
            <person name="Goeker M."/>
        </authorList>
    </citation>
    <scope>NUCLEOTIDE SEQUENCE [LARGE SCALE GENOMIC DNA]</scope>
    <source>
        <strain evidence="8 9">DSM 19867</strain>
    </source>
</reference>
<comment type="caution">
    <text evidence="8">The sequence shown here is derived from an EMBL/GenBank/DDBJ whole genome shotgun (WGS) entry which is preliminary data.</text>
</comment>
<evidence type="ECO:0000256" key="5">
    <source>
        <dbReference type="RuleBase" id="RU004168"/>
    </source>
</evidence>
<evidence type="ECO:0000256" key="3">
    <source>
        <dbReference type="ARBA" id="ARBA00047645"/>
    </source>
</evidence>
<gene>
    <name evidence="8" type="ORF">FHS83_003561</name>
</gene>
<organism evidence="8 9">
    <name type="scientific">Rhizomicrobium palustre</name>
    <dbReference type="NCBI Taxonomy" id="189966"/>
    <lineage>
        <taxon>Bacteria</taxon>
        <taxon>Pseudomonadati</taxon>
        <taxon>Pseudomonadota</taxon>
        <taxon>Alphaproteobacteria</taxon>
        <taxon>Micropepsales</taxon>
        <taxon>Micropepsaceae</taxon>
        <taxon>Rhizomicrobium</taxon>
    </lineage>
</organism>
<feature type="active site" evidence="4">
    <location>
        <position position="24"/>
    </location>
</feature>
<dbReference type="GO" id="GO:0003998">
    <property type="term" value="F:acylphosphatase activity"/>
    <property type="evidence" value="ECO:0007669"/>
    <property type="project" value="UniProtKB-EC"/>
</dbReference>
<dbReference type="InterPro" id="IPR001792">
    <property type="entry name" value="Acylphosphatase-like_dom"/>
</dbReference>
<evidence type="ECO:0000256" key="6">
    <source>
        <dbReference type="SAM" id="MobiDB-lite"/>
    </source>
</evidence>
<dbReference type="RefSeq" id="WP_167084620.1">
    <property type="nucleotide sequence ID" value="NZ_BAAADC010000001.1"/>
</dbReference>
<evidence type="ECO:0000256" key="1">
    <source>
        <dbReference type="ARBA" id="ARBA00005614"/>
    </source>
</evidence>
<evidence type="ECO:0000256" key="2">
    <source>
        <dbReference type="ARBA" id="ARBA00012150"/>
    </source>
</evidence>
<dbReference type="Proteomes" id="UP000570514">
    <property type="component" value="Unassembled WGS sequence"/>
</dbReference>
<protein>
    <recommendedName>
        <fullName evidence="2 4">acylphosphatase</fullName>
        <ecNumber evidence="2 4">3.6.1.7</ecNumber>
    </recommendedName>
</protein>
<dbReference type="PROSITE" id="PS00151">
    <property type="entry name" value="ACYLPHOSPHATASE_2"/>
    <property type="match status" value="1"/>
</dbReference>
<evidence type="ECO:0000313" key="9">
    <source>
        <dbReference type="Proteomes" id="UP000570514"/>
    </source>
</evidence>
<comment type="similarity">
    <text evidence="1 5">Belongs to the acylphosphatase family.</text>
</comment>
<dbReference type="InterPro" id="IPR036046">
    <property type="entry name" value="Acylphosphatase-like_dom_sf"/>
</dbReference>